<organism evidence="2">
    <name type="scientific">gut metagenome</name>
    <dbReference type="NCBI Taxonomy" id="749906"/>
    <lineage>
        <taxon>unclassified sequences</taxon>
        <taxon>metagenomes</taxon>
        <taxon>organismal metagenomes</taxon>
    </lineage>
</organism>
<sequence length="40" mass="4297">MNAANSAKYQSLYCLEVAAIFVLALAINSRILASFLTAFS</sequence>
<keyword evidence="1" id="KW-1133">Transmembrane helix</keyword>
<evidence type="ECO:0000313" key="2">
    <source>
        <dbReference type="EMBL" id="EJX09686.1"/>
    </source>
</evidence>
<evidence type="ECO:0000256" key="1">
    <source>
        <dbReference type="SAM" id="Phobius"/>
    </source>
</evidence>
<dbReference type="EMBL" id="AMCI01000335">
    <property type="protein sequence ID" value="EJX09686.1"/>
    <property type="molecule type" value="Genomic_DNA"/>
</dbReference>
<comment type="caution">
    <text evidence="2">The sequence shown here is derived from an EMBL/GenBank/DDBJ whole genome shotgun (WGS) entry which is preliminary data.</text>
</comment>
<keyword evidence="1" id="KW-0472">Membrane</keyword>
<keyword evidence="1" id="KW-0812">Transmembrane</keyword>
<protein>
    <submittedName>
        <fullName evidence="2">Uncharacterized protein</fullName>
    </submittedName>
</protein>
<reference evidence="2" key="1">
    <citation type="journal article" date="2012" name="PLoS ONE">
        <title>Gene sets for utilization of primary and secondary nutrition supplies in the distal gut of endangered iberian lynx.</title>
        <authorList>
            <person name="Alcaide M."/>
            <person name="Messina E."/>
            <person name="Richter M."/>
            <person name="Bargiela R."/>
            <person name="Peplies J."/>
            <person name="Huws S.A."/>
            <person name="Newbold C.J."/>
            <person name="Golyshin P.N."/>
            <person name="Simon M.A."/>
            <person name="Lopez G."/>
            <person name="Yakimov M.M."/>
            <person name="Ferrer M."/>
        </authorList>
    </citation>
    <scope>NUCLEOTIDE SEQUENCE</scope>
</reference>
<feature type="transmembrane region" description="Helical" evidence="1">
    <location>
        <begin position="12"/>
        <end position="39"/>
    </location>
</feature>
<dbReference type="AlphaFoldDB" id="J9DA02"/>
<name>J9DA02_9ZZZZ</name>
<accession>J9DA02</accession>
<proteinExistence type="predicted"/>
<gene>
    <name evidence="2" type="ORF">EVA_02204</name>
</gene>